<sequence>MALLIGLNFYQAVKTVENIEKFVTLNDRELLDESLRATFHLDPAANIQELISEERANEFLKEQGMDFLMRNKDQFDVLIRKSAWSGAYESQAGLGFQNSSLMYVFPTPTFT</sequence>
<evidence type="ECO:0000313" key="1">
    <source>
        <dbReference type="Proteomes" id="UP000887565"/>
    </source>
</evidence>
<proteinExistence type="predicted"/>
<dbReference type="WBParaSite" id="nRc.2.0.1.t24257-RA">
    <property type="protein sequence ID" value="nRc.2.0.1.t24257-RA"/>
    <property type="gene ID" value="nRc.2.0.1.g24257"/>
</dbReference>
<name>A0A915JDK9_ROMCU</name>
<accession>A0A915JDK9</accession>
<organism evidence="1 2">
    <name type="scientific">Romanomermis culicivorax</name>
    <name type="common">Nematode worm</name>
    <dbReference type="NCBI Taxonomy" id="13658"/>
    <lineage>
        <taxon>Eukaryota</taxon>
        <taxon>Metazoa</taxon>
        <taxon>Ecdysozoa</taxon>
        <taxon>Nematoda</taxon>
        <taxon>Enoplea</taxon>
        <taxon>Dorylaimia</taxon>
        <taxon>Mermithida</taxon>
        <taxon>Mermithoidea</taxon>
        <taxon>Mermithidae</taxon>
        <taxon>Romanomermis</taxon>
    </lineage>
</organism>
<dbReference type="Proteomes" id="UP000887565">
    <property type="component" value="Unplaced"/>
</dbReference>
<keyword evidence="1" id="KW-1185">Reference proteome</keyword>
<dbReference type="AlphaFoldDB" id="A0A915JDK9"/>
<reference evidence="2" key="1">
    <citation type="submission" date="2022-11" db="UniProtKB">
        <authorList>
            <consortium name="WormBaseParasite"/>
        </authorList>
    </citation>
    <scope>IDENTIFICATION</scope>
</reference>
<protein>
    <submittedName>
        <fullName evidence="2">Uncharacterized protein</fullName>
    </submittedName>
</protein>
<evidence type="ECO:0000313" key="2">
    <source>
        <dbReference type="WBParaSite" id="nRc.2.0.1.t24257-RA"/>
    </source>
</evidence>